<dbReference type="InterPro" id="IPR002676">
    <property type="entry name" value="RimM_N"/>
</dbReference>
<comment type="subcellular location">
    <subcellularLocation>
        <location evidence="5">Cytoplasm</location>
    </subcellularLocation>
</comment>
<evidence type="ECO:0000313" key="8">
    <source>
        <dbReference type="EMBL" id="MBM6660872.1"/>
    </source>
</evidence>
<protein>
    <recommendedName>
        <fullName evidence="5">Ribosome maturation factor RimM</fullName>
    </recommendedName>
</protein>
<keyword evidence="1 5" id="KW-0963">Cytoplasm</keyword>
<evidence type="ECO:0000256" key="2">
    <source>
        <dbReference type="ARBA" id="ARBA00022517"/>
    </source>
</evidence>
<sequence length="169" mass="18390">MIRQEDVYRIGRIGRPHGVKGEVTFRFDDDVFDRVDSDYLVLSVDGILVPFFIEEYRFKSGEVALVKFCDIDSQDRAAALTGCDVYFPRHLAGAGADEMSWASLVGFTLVDAVSGGSVGRIASVDDATSNILFELEDGRLVPAAADLIDGVDAEGRTITVRLPEGLLDL</sequence>
<dbReference type="RefSeq" id="WP_205108048.1">
    <property type="nucleotide sequence ID" value="NZ_JACJJL010000004.1"/>
</dbReference>
<dbReference type="GO" id="GO:0005737">
    <property type="term" value="C:cytoplasm"/>
    <property type="evidence" value="ECO:0007669"/>
    <property type="project" value="UniProtKB-SubCell"/>
</dbReference>
<keyword evidence="4 5" id="KW-0143">Chaperone</keyword>
<evidence type="ECO:0000256" key="4">
    <source>
        <dbReference type="ARBA" id="ARBA00023186"/>
    </source>
</evidence>
<keyword evidence="9" id="KW-1185">Reference proteome</keyword>
<dbReference type="GO" id="GO:0043022">
    <property type="term" value="F:ribosome binding"/>
    <property type="evidence" value="ECO:0007669"/>
    <property type="project" value="InterPro"/>
</dbReference>
<dbReference type="InterPro" id="IPR056792">
    <property type="entry name" value="PRC_RimM"/>
</dbReference>
<dbReference type="AlphaFoldDB" id="A0A938WL51"/>
<dbReference type="GO" id="GO:0042274">
    <property type="term" value="P:ribosomal small subunit biogenesis"/>
    <property type="evidence" value="ECO:0007669"/>
    <property type="project" value="UniProtKB-UniRule"/>
</dbReference>
<dbReference type="PANTHER" id="PTHR33692:SF1">
    <property type="entry name" value="RIBOSOME MATURATION FACTOR RIMM"/>
    <property type="match status" value="1"/>
</dbReference>
<comment type="domain">
    <text evidence="5">The PRC barrel domain binds ribosomal protein uS19.</text>
</comment>
<evidence type="ECO:0000259" key="6">
    <source>
        <dbReference type="Pfam" id="PF01782"/>
    </source>
</evidence>
<evidence type="ECO:0000256" key="1">
    <source>
        <dbReference type="ARBA" id="ARBA00022490"/>
    </source>
</evidence>
<dbReference type="SUPFAM" id="SSF50447">
    <property type="entry name" value="Translation proteins"/>
    <property type="match status" value="1"/>
</dbReference>
<dbReference type="GO" id="GO:0005840">
    <property type="term" value="C:ribosome"/>
    <property type="evidence" value="ECO:0007669"/>
    <property type="project" value="InterPro"/>
</dbReference>
<dbReference type="Pfam" id="PF24986">
    <property type="entry name" value="PRC_RimM"/>
    <property type="match status" value="1"/>
</dbReference>
<comment type="caution">
    <text evidence="8">The sequence shown here is derived from an EMBL/GenBank/DDBJ whole genome shotgun (WGS) entry which is preliminary data.</text>
</comment>
<dbReference type="PANTHER" id="PTHR33692">
    <property type="entry name" value="RIBOSOME MATURATION FACTOR RIMM"/>
    <property type="match status" value="1"/>
</dbReference>
<comment type="similarity">
    <text evidence="5">Belongs to the RimM family.</text>
</comment>
<dbReference type="EMBL" id="JACJJL010000004">
    <property type="protein sequence ID" value="MBM6660872.1"/>
    <property type="molecule type" value="Genomic_DNA"/>
</dbReference>
<comment type="subunit">
    <text evidence="5">Binds ribosomal protein uS19.</text>
</comment>
<dbReference type="HAMAP" id="MF_00014">
    <property type="entry name" value="Ribosome_mat_RimM"/>
    <property type="match status" value="1"/>
</dbReference>
<organism evidence="8 9">
    <name type="scientific">Marseilla massiliensis</name>
    <dbReference type="NCBI Taxonomy" id="1841864"/>
    <lineage>
        <taxon>Bacteria</taxon>
        <taxon>Pseudomonadati</taxon>
        <taxon>Bacteroidota</taxon>
        <taxon>Bacteroidia</taxon>
        <taxon>Bacteroidales</taxon>
        <taxon>Prevotellaceae</taxon>
        <taxon>Marseilla</taxon>
    </lineage>
</organism>
<evidence type="ECO:0000259" key="7">
    <source>
        <dbReference type="Pfam" id="PF24986"/>
    </source>
</evidence>
<dbReference type="Pfam" id="PF01782">
    <property type="entry name" value="RimM"/>
    <property type="match status" value="1"/>
</dbReference>
<evidence type="ECO:0000256" key="3">
    <source>
        <dbReference type="ARBA" id="ARBA00022552"/>
    </source>
</evidence>
<evidence type="ECO:0000256" key="5">
    <source>
        <dbReference type="HAMAP-Rule" id="MF_00014"/>
    </source>
</evidence>
<keyword evidence="3 5" id="KW-0698">rRNA processing</keyword>
<name>A0A938WL51_9BACT</name>
<evidence type="ECO:0000313" key="9">
    <source>
        <dbReference type="Proteomes" id="UP000764045"/>
    </source>
</evidence>
<dbReference type="InterPro" id="IPR011033">
    <property type="entry name" value="PRC_barrel-like_sf"/>
</dbReference>
<gene>
    <name evidence="5 8" type="primary">rimM</name>
    <name evidence="8" type="ORF">H6B30_03730</name>
</gene>
<dbReference type="InterPro" id="IPR011961">
    <property type="entry name" value="RimM"/>
</dbReference>
<comment type="function">
    <text evidence="5">An accessory protein needed during the final step in the assembly of 30S ribosomal subunit, possibly for assembly of the head region. Essential for efficient processing of 16S rRNA. May be needed both before and after RbfA during the maturation of 16S rRNA. It has affinity for free ribosomal 30S subunits but not for 70S ribosomes.</text>
</comment>
<dbReference type="Gene3D" id="2.40.30.60">
    <property type="entry name" value="RimM"/>
    <property type="match status" value="1"/>
</dbReference>
<dbReference type="SUPFAM" id="SSF50346">
    <property type="entry name" value="PRC-barrel domain"/>
    <property type="match status" value="1"/>
</dbReference>
<accession>A0A938WL51</accession>
<dbReference type="Proteomes" id="UP000764045">
    <property type="component" value="Unassembled WGS sequence"/>
</dbReference>
<proteinExistence type="inferred from homology"/>
<keyword evidence="2 5" id="KW-0690">Ribosome biogenesis</keyword>
<feature type="domain" description="RimM N-terminal" evidence="6">
    <location>
        <begin position="10"/>
        <end position="90"/>
    </location>
</feature>
<dbReference type="Gene3D" id="2.30.30.240">
    <property type="entry name" value="PRC-barrel domain"/>
    <property type="match status" value="1"/>
</dbReference>
<dbReference type="GO" id="GO:0006364">
    <property type="term" value="P:rRNA processing"/>
    <property type="evidence" value="ECO:0007669"/>
    <property type="project" value="UniProtKB-UniRule"/>
</dbReference>
<dbReference type="NCBIfam" id="TIGR02273">
    <property type="entry name" value="16S_RimM"/>
    <property type="match status" value="1"/>
</dbReference>
<dbReference type="InterPro" id="IPR036976">
    <property type="entry name" value="RimM_N_sf"/>
</dbReference>
<reference evidence="8 9" key="1">
    <citation type="journal article" date="2021" name="Sci. Rep.">
        <title>The distribution of antibiotic resistance genes in chicken gut microbiota commensals.</title>
        <authorList>
            <person name="Juricova H."/>
            <person name="Matiasovicova J."/>
            <person name="Kubasova T."/>
            <person name="Cejkova D."/>
            <person name="Rychlik I."/>
        </authorList>
    </citation>
    <scope>NUCLEOTIDE SEQUENCE [LARGE SCALE GENOMIC DNA]</scope>
    <source>
        <strain evidence="8 9">An819</strain>
    </source>
</reference>
<dbReference type="InterPro" id="IPR009000">
    <property type="entry name" value="Transl_B-barrel_sf"/>
</dbReference>
<feature type="domain" description="Ribosome maturation factor RimM PRC barrel" evidence="7">
    <location>
        <begin position="101"/>
        <end position="166"/>
    </location>
</feature>